<dbReference type="PRINTS" id="PR00412">
    <property type="entry name" value="EPOXHYDRLASE"/>
</dbReference>
<dbReference type="Proteomes" id="UP001225356">
    <property type="component" value="Unassembled WGS sequence"/>
</dbReference>
<name>A0ABT9QGU3_9ACTN</name>
<keyword evidence="3" id="KW-1185">Reference proteome</keyword>
<gene>
    <name evidence="2" type="ORF">J2853_005193</name>
</gene>
<dbReference type="Pfam" id="PF00561">
    <property type="entry name" value="Abhydrolase_1"/>
    <property type="match status" value="1"/>
</dbReference>
<evidence type="ECO:0000313" key="3">
    <source>
        <dbReference type="Proteomes" id="UP001225356"/>
    </source>
</evidence>
<evidence type="ECO:0000259" key="1">
    <source>
        <dbReference type="Pfam" id="PF00561"/>
    </source>
</evidence>
<organism evidence="2 3">
    <name type="scientific">Streptosporangium lutulentum</name>
    <dbReference type="NCBI Taxonomy" id="1461250"/>
    <lineage>
        <taxon>Bacteria</taxon>
        <taxon>Bacillati</taxon>
        <taxon>Actinomycetota</taxon>
        <taxon>Actinomycetes</taxon>
        <taxon>Streptosporangiales</taxon>
        <taxon>Streptosporangiaceae</taxon>
        <taxon>Streptosporangium</taxon>
    </lineage>
</organism>
<protein>
    <submittedName>
        <fullName evidence="2">Pimeloyl-ACP methyl ester carboxylesterase</fullName>
    </submittedName>
</protein>
<dbReference type="PRINTS" id="PR00111">
    <property type="entry name" value="ABHYDROLASE"/>
</dbReference>
<dbReference type="RefSeq" id="WP_307562063.1">
    <property type="nucleotide sequence ID" value="NZ_JAUSQU010000001.1"/>
</dbReference>
<proteinExistence type="predicted"/>
<dbReference type="InterPro" id="IPR050266">
    <property type="entry name" value="AB_hydrolase_sf"/>
</dbReference>
<dbReference type="InterPro" id="IPR000639">
    <property type="entry name" value="Epox_hydrolase-like"/>
</dbReference>
<dbReference type="InterPro" id="IPR029058">
    <property type="entry name" value="AB_hydrolase_fold"/>
</dbReference>
<dbReference type="PANTHER" id="PTHR43798:SF33">
    <property type="entry name" value="HYDROLASE, PUTATIVE (AFU_ORTHOLOGUE AFUA_2G14860)-RELATED"/>
    <property type="match status" value="1"/>
</dbReference>
<comment type="caution">
    <text evidence="2">The sequence shown here is derived from an EMBL/GenBank/DDBJ whole genome shotgun (WGS) entry which is preliminary data.</text>
</comment>
<dbReference type="Gene3D" id="3.40.50.1820">
    <property type="entry name" value="alpha/beta hydrolase"/>
    <property type="match status" value="1"/>
</dbReference>
<dbReference type="InterPro" id="IPR000073">
    <property type="entry name" value="AB_hydrolase_1"/>
</dbReference>
<reference evidence="2 3" key="1">
    <citation type="submission" date="2023-07" db="EMBL/GenBank/DDBJ databases">
        <title>Sequencing the genomes of 1000 actinobacteria strains.</title>
        <authorList>
            <person name="Klenk H.-P."/>
        </authorList>
    </citation>
    <scope>NUCLEOTIDE SEQUENCE [LARGE SCALE GENOMIC DNA]</scope>
    <source>
        <strain evidence="2 3">DSM 46740</strain>
    </source>
</reference>
<evidence type="ECO:0000313" key="2">
    <source>
        <dbReference type="EMBL" id="MDP9845982.1"/>
    </source>
</evidence>
<dbReference type="PANTHER" id="PTHR43798">
    <property type="entry name" value="MONOACYLGLYCEROL LIPASE"/>
    <property type="match status" value="1"/>
</dbReference>
<dbReference type="SUPFAM" id="SSF53474">
    <property type="entry name" value="alpha/beta-Hydrolases"/>
    <property type="match status" value="1"/>
</dbReference>
<dbReference type="EMBL" id="JAUSQU010000001">
    <property type="protein sequence ID" value="MDP9845982.1"/>
    <property type="molecule type" value="Genomic_DNA"/>
</dbReference>
<sequence length="284" mass="30551">MFTENLVAVSAEPTVELFVARTPGPADRTLLVIHGGPDWDHTYLREPLVELAGRHRVVLPDLRGCGRSTRGLDADRYTPALATTDLVALLGSLGAPHVDVLGFSYGGLIAQRLVLAAPERVRRLIVASSSVLPVPPDAFDGWREREERRAPEAAVWSDPSLSGPDLTRAAAIAGAGANVWRPEALPAYLDRLAGAHFSGEWMRAWKAGNLPTARHRDAARRLAALGIPILLLHGRQDMIFPVALADETARLIPSARAVVIEEAGHMAHVDQPGPWLDAVAGFLS</sequence>
<accession>A0ABT9QGU3</accession>
<feature type="domain" description="AB hydrolase-1" evidence="1">
    <location>
        <begin position="29"/>
        <end position="271"/>
    </location>
</feature>